<keyword evidence="2" id="KW-0456">Lyase</keyword>
<protein>
    <submittedName>
        <fullName evidence="4">Alanine racemase domain-containing protein</fullName>
    </submittedName>
</protein>
<dbReference type="SUPFAM" id="SSF51419">
    <property type="entry name" value="PLP-binding barrel"/>
    <property type="match status" value="1"/>
</dbReference>
<dbReference type="InterPro" id="IPR051466">
    <property type="entry name" value="D-amino_acid_metab_enzyme"/>
</dbReference>
<dbReference type="PANTHER" id="PTHR28004">
    <property type="entry name" value="ZGC:162816-RELATED"/>
    <property type="match status" value="1"/>
</dbReference>
<comment type="similarity">
    <text evidence="1">Belongs to the DSD1 family.</text>
</comment>
<dbReference type="Pfam" id="PF01168">
    <property type="entry name" value="Ala_racemase_N"/>
    <property type="match status" value="1"/>
</dbReference>
<keyword evidence="5" id="KW-1185">Reference proteome</keyword>
<dbReference type="Proteomes" id="UP000028878">
    <property type="component" value="Unassembled WGS sequence"/>
</dbReference>
<dbReference type="GO" id="GO:0008721">
    <property type="term" value="F:D-serine ammonia-lyase activity"/>
    <property type="evidence" value="ECO:0007669"/>
    <property type="project" value="TreeGrafter"/>
</dbReference>
<dbReference type="InterPro" id="IPR042208">
    <property type="entry name" value="D-ser_dehydrat-like_sf"/>
</dbReference>
<evidence type="ECO:0000256" key="2">
    <source>
        <dbReference type="ARBA" id="ARBA00023239"/>
    </source>
</evidence>
<dbReference type="EMBL" id="CCAE010000003">
    <property type="protein sequence ID" value="CDN86207.1"/>
    <property type="molecule type" value="Genomic_DNA"/>
</dbReference>
<dbReference type="InterPro" id="IPR029066">
    <property type="entry name" value="PLP-binding_barrel"/>
</dbReference>
<dbReference type="CDD" id="cd06819">
    <property type="entry name" value="PLPDE_III_LS_D-TA"/>
    <property type="match status" value="1"/>
</dbReference>
<dbReference type="AlphaFoldDB" id="A0A1L1PGW5"/>
<accession>A0A1L1PGW5</accession>
<dbReference type="Gene3D" id="3.20.20.10">
    <property type="entry name" value="Alanine racemase"/>
    <property type="match status" value="1"/>
</dbReference>
<proteinExistence type="inferred from homology"/>
<evidence type="ECO:0000313" key="4">
    <source>
        <dbReference type="EMBL" id="CDN86207.1"/>
    </source>
</evidence>
<dbReference type="PANTHER" id="PTHR28004:SF2">
    <property type="entry name" value="D-SERINE DEHYDRATASE"/>
    <property type="match status" value="1"/>
</dbReference>
<dbReference type="Pfam" id="PF14031">
    <property type="entry name" value="D-ser_dehydrat"/>
    <property type="match status" value="1"/>
</dbReference>
<organism evidence="4 5">
    <name type="scientific">Hydrogenophaga intermedia</name>
    <dbReference type="NCBI Taxonomy" id="65786"/>
    <lineage>
        <taxon>Bacteria</taxon>
        <taxon>Pseudomonadati</taxon>
        <taxon>Pseudomonadota</taxon>
        <taxon>Betaproteobacteria</taxon>
        <taxon>Burkholderiales</taxon>
        <taxon>Comamonadaceae</taxon>
        <taxon>Hydrogenophaga</taxon>
    </lineage>
</organism>
<dbReference type="GO" id="GO:0036088">
    <property type="term" value="P:D-serine catabolic process"/>
    <property type="evidence" value="ECO:0007669"/>
    <property type="project" value="TreeGrafter"/>
</dbReference>
<evidence type="ECO:0000259" key="3">
    <source>
        <dbReference type="SMART" id="SM01119"/>
    </source>
</evidence>
<dbReference type="InterPro" id="IPR001608">
    <property type="entry name" value="Ala_racemase_N"/>
</dbReference>
<name>A0A1L1PGW5_HYDIT</name>
<dbReference type="Gene3D" id="2.40.37.20">
    <property type="entry name" value="D-serine dehydratase-like domain"/>
    <property type="match status" value="1"/>
</dbReference>
<gene>
    <name evidence="4" type="ORF">BN948_00608</name>
</gene>
<evidence type="ECO:0000313" key="5">
    <source>
        <dbReference type="Proteomes" id="UP000028878"/>
    </source>
</evidence>
<reference evidence="5" key="1">
    <citation type="submission" date="2014-11" db="EMBL/GenBank/DDBJ databases">
        <title>Draft genome sequence of Hydrogenophaga intermedia S1.</title>
        <authorList>
            <person name="Gan H.M."/>
            <person name="Chew T.H."/>
            <person name="Stolz A."/>
        </authorList>
    </citation>
    <scope>NUCLEOTIDE SEQUENCE [LARGE SCALE GENOMIC DNA]</scope>
    <source>
        <strain evidence="5">S1</strain>
    </source>
</reference>
<dbReference type="RefSeq" id="WP_009516700.1">
    <property type="nucleotide sequence ID" value="NZ_CCAE010000003.1"/>
</dbReference>
<dbReference type="InterPro" id="IPR026956">
    <property type="entry name" value="D-ser_dehydrat-like_dom"/>
</dbReference>
<feature type="domain" description="D-serine dehydratase-like" evidence="3">
    <location>
        <begin position="276"/>
        <end position="360"/>
    </location>
</feature>
<evidence type="ECO:0000256" key="1">
    <source>
        <dbReference type="ARBA" id="ARBA00005323"/>
    </source>
</evidence>
<dbReference type="SMART" id="SM01119">
    <property type="entry name" value="D-ser_dehydrat"/>
    <property type="match status" value="1"/>
</dbReference>
<sequence length="381" mass="39496">MSATPERFAGLVGQGVAAIDTPALVIDLDAMDRNLHRMADWCRARGLRLRPHAKMHKCAELAKLQMAHGAVGVCVQKIGEALALAAAGVTDVYVSNEVVDPAKLARLARAVRAGGTRFAIAVDSALGIERLAQALAGAGVRAPGAMDVFVEIDVGHGRCGAAPGEPALALARAVAAHAPLRLAGLQAYHGAAQHQRTPHERAATVARSAEAVARTRALIEGAGLVVPLVTGAGTGTFVHEVASGQWGELQAGSYLFMDADYAANTADGDSPAFEHALFVKAQVMSRPEGRAVIDAGHKSHAIDSGLPRVWLPEGLDFANGGDEHGVLRGAALPALGETVWLVPGHCDPTVNLHDAMIGVRGGLLTGRVERVLRVDARGAVD</sequence>